<accession>A0A382V7L2</accession>
<evidence type="ECO:0000313" key="1">
    <source>
        <dbReference type="EMBL" id="SVD42473.1"/>
    </source>
</evidence>
<dbReference type="AlphaFoldDB" id="A0A382V7L2"/>
<protein>
    <submittedName>
        <fullName evidence="1">Uncharacterized protein</fullName>
    </submittedName>
</protein>
<name>A0A382V7L2_9ZZZZ</name>
<proteinExistence type="predicted"/>
<organism evidence="1">
    <name type="scientific">marine metagenome</name>
    <dbReference type="NCBI Taxonomy" id="408172"/>
    <lineage>
        <taxon>unclassified sequences</taxon>
        <taxon>metagenomes</taxon>
        <taxon>ecological metagenomes</taxon>
    </lineage>
</organism>
<feature type="non-terminal residue" evidence="1">
    <location>
        <position position="57"/>
    </location>
</feature>
<dbReference type="EMBL" id="UINC01149789">
    <property type="protein sequence ID" value="SVD42473.1"/>
    <property type="molecule type" value="Genomic_DNA"/>
</dbReference>
<reference evidence="1" key="1">
    <citation type="submission" date="2018-05" db="EMBL/GenBank/DDBJ databases">
        <authorList>
            <person name="Lanie J.A."/>
            <person name="Ng W.-L."/>
            <person name="Kazmierczak K.M."/>
            <person name="Andrzejewski T.M."/>
            <person name="Davidsen T.M."/>
            <person name="Wayne K.J."/>
            <person name="Tettelin H."/>
            <person name="Glass J.I."/>
            <person name="Rusch D."/>
            <person name="Podicherti R."/>
            <person name="Tsui H.-C.T."/>
            <person name="Winkler M.E."/>
        </authorList>
    </citation>
    <scope>NUCLEOTIDE SEQUENCE</scope>
</reference>
<sequence length="57" mass="6753">MLKRFFFVLIMWVVALSPLSAQTTYGTVADLEEQWKEYTSYQKEELSSFCDFLFEQG</sequence>
<gene>
    <name evidence="1" type="ORF">METZ01_LOCUS395327</name>
</gene>